<keyword evidence="7" id="KW-0597">Phosphoprotein</keyword>
<dbReference type="OrthoDB" id="283815at2759"/>
<evidence type="ECO:0000256" key="4">
    <source>
        <dbReference type="ARBA" id="ARBA00004657"/>
    </source>
</evidence>
<evidence type="ECO:0000256" key="12">
    <source>
        <dbReference type="ARBA" id="ARBA00034776"/>
    </source>
</evidence>
<evidence type="ECO:0000256" key="2">
    <source>
        <dbReference type="ARBA" id="ARBA00004529"/>
    </source>
</evidence>
<dbReference type="Pfam" id="PF05502">
    <property type="entry name" value="Dynactin_p62"/>
    <property type="match status" value="2"/>
</dbReference>
<keyword evidence="9" id="KW-0007">Acetylation</keyword>
<keyword evidence="10" id="KW-0175">Coiled coil</keyword>
<dbReference type="GO" id="GO:0001725">
    <property type="term" value="C:stress fiber"/>
    <property type="evidence" value="ECO:0007669"/>
    <property type="project" value="UniProtKB-SubCell"/>
</dbReference>
<keyword evidence="8" id="KW-0832">Ubl conjugation</keyword>
<dbReference type="PANTHER" id="PTHR13034:SF2">
    <property type="entry name" value="DYNACTIN SUBUNIT 4"/>
    <property type="match status" value="1"/>
</dbReference>
<dbReference type="GO" id="GO:0005813">
    <property type="term" value="C:centrosome"/>
    <property type="evidence" value="ECO:0007669"/>
    <property type="project" value="UniProtKB-SubCell"/>
</dbReference>
<gene>
    <name evidence="15" type="primary">DCTN4</name>
    <name evidence="15" type="ORF">Anas_09672</name>
</gene>
<evidence type="ECO:0000256" key="11">
    <source>
        <dbReference type="ARBA" id="ARBA00023212"/>
    </source>
</evidence>
<dbReference type="InterPro" id="IPR008603">
    <property type="entry name" value="DCTN4"/>
</dbReference>
<proteinExistence type="inferred from homology"/>
<dbReference type="GO" id="GO:0005869">
    <property type="term" value="C:dynactin complex"/>
    <property type="evidence" value="ECO:0007669"/>
    <property type="project" value="InterPro"/>
</dbReference>
<evidence type="ECO:0000256" key="8">
    <source>
        <dbReference type="ARBA" id="ARBA00022843"/>
    </source>
</evidence>
<comment type="subcellular location">
    <subcellularLocation>
        <location evidence="3">Cytoplasm</location>
        <location evidence="3">Cell cortex</location>
    </subcellularLocation>
    <subcellularLocation>
        <location evidence="1">Cytoplasm</location>
        <location evidence="1">Cytoskeleton</location>
        <location evidence="1">Microtubule organizing center</location>
        <location evidence="1">Centrosome</location>
    </subcellularLocation>
    <subcellularLocation>
        <location evidence="2">Cytoplasm</location>
        <location evidence="2">Cytoskeleton</location>
        <location evidence="2">Stress fiber</location>
    </subcellularLocation>
    <subcellularLocation>
        <location evidence="4">Cytoplasm</location>
        <location evidence="4">Myofibril</location>
    </subcellularLocation>
</comment>
<evidence type="ECO:0000256" key="10">
    <source>
        <dbReference type="ARBA" id="ARBA00023054"/>
    </source>
</evidence>
<protein>
    <recommendedName>
        <fullName evidence="13">Dynactin subunit 4</fullName>
    </recommendedName>
</protein>
<accession>A0A5N5TGF2</accession>
<evidence type="ECO:0000313" key="16">
    <source>
        <dbReference type="Proteomes" id="UP000326759"/>
    </source>
</evidence>
<evidence type="ECO:0000256" key="3">
    <source>
        <dbReference type="ARBA" id="ARBA00004544"/>
    </source>
</evidence>
<comment type="similarity">
    <text evidence="12">Belongs to the dynactin subunit 4 family.</text>
</comment>
<evidence type="ECO:0000256" key="6">
    <source>
        <dbReference type="ARBA" id="ARBA00022499"/>
    </source>
</evidence>
<evidence type="ECO:0000256" key="7">
    <source>
        <dbReference type="ARBA" id="ARBA00022553"/>
    </source>
</evidence>
<dbReference type="Proteomes" id="UP000326759">
    <property type="component" value="Unassembled WGS sequence"/>
</dbReference>
<reference evidence="15 16" key="1">
    <citation type="journal article" date="2019" name="PLoS Biol.">
        <title>Sex chromosomes control vertical transmission of feminizing Wolbachia symbionts in an isopod.</title>
        <authorList>
            <person name="Becking T."/>
            <person name="Chebbi M.A."/>
            <person name="Giraud I."/>
            <person name="Moumen B."/>
            <person name="Laverre T."/>
            <person name="Caubet Y."/>
            <person name="Peccoud J."/>
            <person name="Gilbert C."/>
            <person name="Cordaux R."/>
        </authorList>
    </citation>
    <scope>NUCLEOTIDE SEQUENCE [LARGE SCALE GENOMIC DNA]</scope>
    <source>
        <strain evidence="15">ANa2</strain>
        <tissue evidence="15">Whole body excluding digestive tract and cuticle</tissue>
    </source>
</reference>
<dbReference type="PANTHER" id="PTHR13034">
    <property type="entry name" value="DYNACTIN P62 SUBUNIT"/>
    <property type="match status" value="1"/>
</dbReference>
<evidence type="ECO:0000256" key="1">
    <source>
        <dbReference type="ARBA" id="ARBA00004300"/>
    </source>
</evidence>
<keyword evidence="16" id="KW-1185">Reference proteome</keyword>
<evidence type="ECO:0000256" key="9">
    <source>
        <dbReference type="ARBA" id="ARBA00022990"/>
    </source>
</evidence>
<keyword evidence="6" id="KW-1017">Isopeptide bond</keyword>
<keyword evidence="11" id="KW-0206">Cytoskeleton</keyword>
<comment type="caution">
    <text evidence="15">The sequence shown here is derived from an EMBL/GenBank/DDBJ whole genome shotgun (WGS) entry which is preliminary data.</text>
</comment>
<organism evidence="15 16">
    <name type="scientific">Armadillidium nasatum</name>
    <dbReference type="NCBI Taxonomy" id="96803"/>
    <lineage>
        <taxon>Eukaryota</taxon>
        <taxon>Metazoa</taxon>
        <taxon>Ecdysozoa</taxon>
        <taxon>Arthropoda</taxon>
        <taxon>Crustacea</taxon>
        <taxon>Multicrustacea</taxon>
        <taxon>Malacostraca</taxon>
        <taxon>Eumalacostraca</taxon>
        <taxon>Peracarida</taxon>
        <taxon>Isopoda</taxon>
        <taxon>Oniscidea</taxon>
        <taxon>Crinocheta</taxon>
        <taxon>Armadillidiidae</taxon>
        <taxon>Armadillidium</taxon>
    </lineage>
</organism>
<comment type="subunit">
    <text evidence="14">Subunit of dynactin, a multiprotein complex part of a tripartite complex with dynein and a adapter, such as BICDL1, BICD2 or HOOK3. The dynactin complex is built around ACTR1A/ACTB filament and consists of an actin-related filament composed of a shoulder domain, a pointed end and a barbed end. Its length is defined by its flexible shoulder domain. The soulder is composed of 2 DCTN1 subunits, 4 DCTN2 and 2 DCTN3. The 4 DCNT2 (via N-terminus) bind the ACTR1A filament and act as molecular rulers to determine the length. The pointed end is important for binding dynein-dynactin cargo adapters. Consists of 4 subunits: ACTR10, DCNT4, DCTN5 and DCTN6. The barbed end is composed of a CAPZA1:CAPZB heterodimers, which binds ACTR1A/ACTB filament and dynactin and stabilizes dynactin. Interacts with ATP7B, but not ATP7A, in a copper-dependent manner. Interacts with ANK2; this interaction is required for localization at costameres. Interacts with N4BP2L1.</text>
</comment>
<keyword evidence="5" id="KW-0963">Cytoplasm</keyword>
<evidence type="ECO:0000256" key="14">
    <source>
        <dbReference type="ARBA" id="ARBA00093507"/>
    </source>
</evidence>
<evidence type="ECO:0000256" key="13">
    <source>
        <dbReference type="ARBA" id="ARBA00034864"/>
    </source>
</evidence>
<evidence type="ECO:0000313" key="15">
    <source>
        <dbReference type="EMBL" id="KAB7505713.1"/>
    </source>
</evidence>
<dbReference type="EMBL" id="SEYY01001126">
    <property type="protein sequence ID" value="KAB7505713.1"/>
    <property type="molecule type" value="Genomic_DNA"/>
</dbReference>
<dbReference type="GO" id="GO:0005938">
    <property type="term" value="C:cell cortex"/>
    <property type="evidence" value="ECO:0007669"/>
    <property type="project" value="UniProtKB-SubCell"/>
</dbReference>
<dbReference type="AlphaFoldDB" id="A0A5N5TGF2"/>
<dbReference type="GO" id="GO:0030016">
    <property type="term" value="C:myofibril"/>
    <property type="evidence" value="ECO:0007669"/>
    <property type="project" value="UniProtKB-SubCell"/>
</dbReference>
<sequence>MELHDIVDTLFCPNCLENMPSTEAKIKKNRCANCYDCPSCGHTLSVRAATIQVPNAEDASTPFTRKVYYLGCTCCRWTTRDVGLDDQTVATGGWTEKDGDNYERIQVLFEYYRAVAQREKIENERRKSSKKKVPYLSLSEKISLSSSFSSIISRRSLSSPYSLKEAVDEVEDLPSEIFTDEINLSDVTSIEQRLAVPDRQPELTKDLYPLHKHLLVKKSHRCRQCEHNLSKPEYNPSSIKFKIQLGAYYHVPELRLFKEVELKWGVASPMLITLCNPTPHDMTVMLLPYSYDEYFSSGDVQYIFRKKY</sequence>
<evidence type="ECO:0000256" key="5">
    <source>
        <dbReference type="ARBA" id="ARBA00022490"/>
    </source>
</evidence>
<name>A0A5N5TGF2_9CRUS</name>